<gene>
    <name evidence="1" type="ORF">ALOHA_HF4000APKG10F15ctg5g2</name>
</gene>
<dbReference type="AlphaFoldDB" id="B3TBV5"/>
<organism evidence="1">
    <name type="scientific">uncultured marine crenarchaeote HF4000_APKG10F15</name>
    <dbReference type="NCBI Taxonomy" id="455611"/>
    <lineage>
        <taxon>Archaea</taxon>
        <taxon>Nitrososphaerota</taxon>
        <taxon>Nitrososphaeria</taxon>
        <taxon>Nitrosopumilales</taxon>
        <taxon>environmental samples</taxon>
    </lineage>
</organism>
<protein>
    <submittedName>
        <fullName evidence="1">Uncharacterized protein</fullName>
    </submittedName>
</protein>
<accession>B3TBV5</accession>
<sequence>MKKFTMLLLGVIFVTLIAGSVQSVTADHLFEDENVVNHVSTKDSKYQIHVQVQVRNEQGQLVSISEGTHGKYIPLEITDYVFNEKLGKKEIVTVDNIKYEKVQYTNTIDIKQLEHTFDLTSAFLASLWVNFCGEIGGHGSSCIPIFGVSLSVGVISETDVITNHWTILREMN</sequence>
<reference evidence="1" key="1">
    <citation type="journal article" date="2008" name="ISME J.">
        <title>Genomic patterns of recombination, clonal divergence and environment in marine microbial populations.</title>
        <authorList>
            <person name="Konstantinidis K.T."/>
            <person name="Delong E.F."/>
        </authorList>
    </citation>
    <scope>NUCLEOTIDE SEQUENCE</scope>
</reference>
<evidence type="ECO:0000313" key="1">
    <source>
        <dbReference type="EMBL" id="ABZ10064.1"/>
    </source>
</evidence>
<name>B3TBV5_9ARCH</name>
<dbReference type="EMBL" id="EU016665">
    <property type="protein sequence ID" value="ABZ10064.1"/>
    <property type="molecule type" value="Genomic_DNA"/>
</dbReference>
<proteinExistence type="predicted"/>